<feature type="transmembrane region" description="Helical" evidence="1">
    <location>
        <begin position="78"/>
        <end position="96"/>
    </location>
</feature>
<feature type="transmembrane region" description="Helical" evidence="1">
    <location>
        <begin position="53"/>
        <end position="72"/>
    </location>
</feature>
<protein>
    <submittedName>
        <fullName evidence="2">Uncharacterized protein</fullName>
    </submittedName>
</protein>
<feature type="transmembrane region" description="Helical" evidence="1">
    <location>
        <begin position="24"/>
        <end position="41"/>
    </location>
</feature>
<name>A0A165RZK3_9FLAO</name>
<keyword evidence="1" id="KW-1133">Transmembrane helix</keyword>
<keyword evidence="1" id="KW-0812">Transmembrane</keyword>
<feature type="transmembrane region" description="Helical" evidence="1">
    <location>
        <begin position="108"/>
        <end position="126"/>
    </location>
</feature>
<dbReference type="AlphaFoldDB" id="A0A165RZK3"/>
<proteinExistence type="predicted"/>
<keyword evidence="1" id="KW-0472">Membrane</keyword>
<reference evidence="2 3" key="1">
    <citation type="submission" date="2016-01" db="EMBL/GenBank/DDBJ databases">
        <title>Whole genome sequencing of Myroides marinus L41.</title>
        <authorList>
            <person name="Hong K.W."/>
        </authorList>
    </citation>
    <scope>NUCLEOTIDE SEQUENCE [LARGE SCALE GENOMIC DNA]</scope>
    <source>
        <strain evidence="2 3">L41</strain>
    </source>
</reference>
<keyword evidence="3" id="KW-1185">Reference proteome</keyword>
<evidence type="ECO:0000313" key="3">
    <source>
        <dbReference type="Proteomes" id="UP000076630"/>
    </source>
</evidence>
<evidence type="ECO:0000313" key="2">
    <source>
        <dbReference type="EMBL" id="KZE79910.1"/>
    </source>
</evidence>
<sequence>MKGIITRYSLAFLFIIIYQLRNNLVYYDILLVAIILLNLLLSKPTIKTNKSKYYSLMNTISWFPIILTTFIIKDVLLSWILIVLILLRILLFTINYLKFNNFYLPQTILNYSWTICMILYLAELLLNSTHGLANIFLLGGVISTLELTFIVLLQKHWKKNVRSIFRL</sequence>
<evidence type="ECO:0000256" key="1">
    <source>
        <dbReference type="SAM" id="Phobius"/>
    </source>
</evidence>
<dbReference type="Proteomes" id="UP000076630">
    <property type="component" value="Unassembled WGS sequence"/>
</dbReference>
<organism evidence="2 3">
    <name type="scientific">Myroides marinus</name>
    <dbReference type="NCBI Taxonomy" id="703342"/>
    <lineage>
        <taxon>Bacteria</taxon>
        <taxon>Pseudomonadati</taxon>
        <taxon>Bacteroidota</taxon>
        <taxon>Flavobacteriia</taxon>
        <taxon>Flavobacteriales</taxon>
        <taxon>Flavobacteriaceae</taxon>
        <taxon>Myroides</taxon>
    </lineage>
</organism>
<comment type="caution">
    <text evidence="2">The sequence shown here is derived from an EMBL/GenBank/DDBJ whole genome shotgun (WGS) entry which is preliminary data.</text>
</comment>
<dbReference type="OrthoDB" id="1453337at2"/>
<gene>
    <name evidence="2" type="ORF">AV926_10655</name>
</gene>
<accession>A0A165RZK3</accession>
<dbReference type="EMBL" id="LQNU01000058">
    <property type="protein sequence ID" value="KZE79910.1"/>
    <property type="molecule type" value="Genomic_DNA"/>
</dbReference>
<feature type="transmembrane region" description="Helical" evidence="1">
    <location>
        <begin position="132"/>
        <end position="153"/>
    </location>
</feature>